<name>A0A6P3F972_OCTDE</name>
<keyword evidence="1 2" id="KW-0430">Lectin</keyword>
<dbReference type="GeneID" id="101560091"/>
<keyword evidence="4" id="KW-1185">Reference proteome</keyword>
<dbReference type="Proteomes" id="UP000515203">
    <property type="component" value="Unplaced"/>
</dbReference>
<dbReference type="SUPFAM" id="SSF49899">
    <property type="entry name" value="Concanavalin A-like lectins/glucanases"/>
    <property type="match status" value="1"/>
</dbReference>
<dbReference type="SMART" id="SM00908">
    <property type="entry name" value="Gal-bind_lectin"/>
    <property type="match status" value="1"/>
</dbReference>
<dbReference type="Pfam" id="PF00337">
    <property type="entry name" value="Gal-bind_lectin"/>
    <property type="match status" value="1"/>
</dbReference>
<dbReference type="CDD" id="cd00070">
    <property type="entry name" value="GLECT"/>
    <property type="match status" value="1"/>
</dbReference>
<proteinExistence type="predicted"/>
<dbReference type="SMART" id="SM00276">
    <property type="entry name" value="GLECT"/>
    <property type="match status" value="1"/>
</dbReference>
<dbReference type="RefSeq" id="XP_004634745.1">
    <property type="nucleotide sequence ID" value="XM_004634688.2"/>
</dbReference>
<feature type="domain" description="Galectin" evidence="3">
    <location>
        <begin position="4"/>
        <end position="130"/>
    </location>
</feature>
<evidence type="ECO:0000313" key="4">
    <source>
        <dbReference type="Proteomes" id="UP000515203"/>
    </source>
</evidence>
<protein>
    <recommendedName>
        <fullName evidence="2">Galectin</fullName>
    </recommendedName>
</protein>
<dbReference type="GO" id="GO:0030246">
    <property type="term" value="F:carbohydrate binding"/>
    <property type="evidence" value="ECO:0007669"/>
    <property type="project" value="UniProtKB-UniRule"/>
</dbReference>
<dbReference type="AlphaFoldDB" id="A0A6P3F972"/>
<gene>
    <name evidence="5" type="primary">Lgals2</name>
</gene>
<dbReference type="PANTHER" id="PTHR11346">
    <property type="entry name" value="GALECTIN"/>
    <property type="match status" value="1"/>
</dbReference>
<dbReference type="InParanoid" id="A0A6P3F972"/>
<dbReference type="OrthoDB" id="8918229at2759"/>
<evidence type="ECO:0000259" key="3">
    <source>
        <dbReference type="PROSITE" id="PS51304"/>
    </source>
</evidence>
<evidence type="ECO:0000313" key="5">
    <source>
        <dbReference type="RefSeq" id="XP_004634745.1"/>
    </source>
</evidence>
<evidence type="ECO:0000256" key="2">
    <source>
        <dbReference type="RuleBase" id="RU102079"/>
    </source>
</evidence>
<dbReference type="InterPro" id="IPR001079">
    <property type="entry name" value="Galectin_CRD"/>
</dbReference>
<reference evidence="5" key="1">
    <citation type="submission" date="2025-08" db="UniProtKB">
        <authorList>
            <consortium name="RefSeq"/>
        </authorList>
    </citation>
    <scope>IDENTIFICATION</scope>
</reference>
<dbReference type="PROSITE" id="PS51304">
    <property type="entry name" value="GALECTIN"/>
    <property type="match status" value="1"/>
</dbReference>
<dbReference type="FunFam" id="2.60.120.200:FF:000021">
    <property type="entry name" value="Galectin"/>
    <property type="match status" value="1"/>
</dbReference>
<dbReference type="PANTHER" id="PTHR11346:SF104">
    <property type="entry name" value="GALECTIN-2"/>
    <property type="match status" value="1"/>
</dbReference>
<dbReference type="FunCoup" id="A0A6P3F972">
    <property type="interactions" value="28"/>
</dbReference>
<dbReference type="CTD" id="3957"/>
<dbReference type="InterPro" id="IPR044156">
    <property type="entry name" value="Galectin-like"/>
</dbReference>
<dbReference type="InterPro" id="IPR013320">
    <property type="entry name" value="ConA-like_dom_sf"/>
</dbReference>
<evidence type="ECO:0000256" key="1">
    <source>
        <dbReference type="ARBA" id="ARBA00022734"/>
    </source>
</evidence>
<sequence>MSVTFEITNLDMKAGQTLKLKGKIEENINDFAINLGRGTGDLSLHFNPRFNESVIVCNSKSGGNWGQEQRDGHMSFSKGSEVKLTVAFQSDEFKVTLPDGHQLTFPNRPGHSYLSYLNVRGIRMSSFKLD</sequence>
<organism evidence="4 5">
    <name type="scientific">Octodon degus</name>
    <name type="common">Degu</name>
    <name type="synonym">Sciurus degus</name>
    <dbReference type="NCBI Taxonomy" id="10160"/>
    <lineage>
        <taxon>Eukaryota</taxon>
        <taxon>Metazoa</taxon>
        <taxon>Chordata</taxon>
        <taxon>Craniata</taxon>
        <taxon>Vertebrata</taxon>
        <taxon>Euteleostomi</taxon>
        <taxon>Mammalia</taxon>
        <taxon>Eutheria</taxon>
        <taxon>Euarchontoglires</taxon>
        <taxon>Glires</taxon>
        <taxon>Rodentia</taxon>
        <taxon>Hystricomorpha</taxon>
        <taxon>Octodontidae</taxon>
        <taxon>Octodon</taxon>
    </lineage>
</organism>
<accession>A0A6P3F972</accession>
<dbReference type="Gene3D" id="2.60.120.200">
    <property type="match status" value="1"/>
</dbReference>